<feature type="signal peptide" evidence="6">
    <location>
        <begin position="1"/>
        <end position="20"/>
    </location>
</feature>
<dbReference type="EMBL" id="CP159289">
    <property type="protein sequence ID" value="XCH26628.1"/>
    <property type="molecule type" value="Genomic_DNA"/>
</dbReference>
<evidence type="ECO:0000256" key="2">
    <source>
        <dbReference type="ARBA" id="ARBA00022801"/>
    </source>
</evidence>
<evidence type="ECO:0000256" key="1">
    <source>
        <dbReference type="ARBA" id="ARBA00022670"/>
    </source>
</evidence>
<dbReference type="InterPro" id="IPR015500">
    <property type="entry name" value="Peptidase_S8_subtilisin-rel"/>
</dbReference>
<keyword evidence="2 4" id="KW-0378">Hydrolase</keyword>
<feature type="region of interest" description="Disordered" evidence="5">
    <location>
        <begin position="389"/>
        <end position="408"/>
    </location>
</feature>
<dbReference type="AlphaFoldDB" id="A0AAU8FPV7"/>
<comment type="similarity">
    <text evidence="4">Belongs to the peptidase S8 family.</text>
</comment>
<dbReference type="PROSITE" id="PS00137">
    <property type="entry name" value="SUBTILASE_HIS"/>
    <property type="match status" value="1"/>
</dbReference>
<evidence type="ECO:0000256" key="3">
    <source>
        <dbReference type="ARBA" id="ARBA00022825"/>
    </source>
</evidence>
<dbReference type="SUPFAM" id="SSF52743">
    <property type="entry name" value="Subtilisin-like"/>
    <property type="match status" value="1"/>
</dbReference>
<feature type="active site" description="Charge relay system" evidence="4">
    <location>
        <position position="437"/>
    </location>
</feature>
<keyword evidence="1 4" id="KW-0645">Protease</keyword>
<reference evidence="8" key="1">
    <citation type="submission" date="2024-06" db="EMBL/GenBank/DDBJ databases">
        <title>Sequencing and assembly of the genome of Dyadobacter sp. strain 676, a symbiont of Cyamopsis tetragonoloba.</title>
        <authorList>
            <person name="Guro P."/>
            <person name="Sazanova A."/>
            <person name="Kuznetsova I."/>
            <person name="Belimov A."/>
            <person name="Safronova V."/>
        </authorList>
    </citation>
    <scope>NUCLEOTIDE SEQUENCE</scope>
    <source>
        <strain evidence="8">676</strain>
    </source>
</reference>
<dbReference type="RefSeq" id="WP_353721912.1">
    <property type="nucleotide sequence ID" value="NZ_CP159289.1"/>
</dbReference>
<keyword evidence="6" id="KW-0732">Signal</keyword>
<dbReference type="GO" id="GO:0016485">
    <property type="term" value="P:protein processing"/>
    <property type="evidence" value="ECO:0007669"/>
    <property type="project" value="TreeGrafter"/>
</dbReference>
<evidence type="ECO:0000256" key="6">
    <source>
        <dbReference type="SAM" id="SignalP"/>
    </source>
</evidence>
<dbReference type="PANTHER" id="PTHR42884">
    <property type="entry name" value="PROPROTEIN CONVERTASE SUBTILISIN/KEXIN-RELATED"/>
    <property type="match status" value="1"/>
</dbReference>
<dbReference type="Gene3D" id="3.40.50.200">
    <property type="entry name" value="Peptidase S8/S53 domain"/>
    <property type="match status" value="1"/>
</dbReference>
<dbReference type="InterPro" id="IPR000209">
    <property type="entry name" value="Peptidase_S8/S53_dom"/>
</dbReference>
<feature type="active site" description="Charge relay system" evidence="4">
    <location>
        <position position="267"/>
    </location>
</feature>
<evidence type="ECO:0000256" key="5">
    <source>
        <dbReference type="SAM" id="MobiDB-lite"/>
    </source>
</evidence>
<gene>
    <name evidence="8" type="ORF">ABV298_09620</name>
</gene>
<evidence type="ECO:0000256" key="4">
    <source>
        <dbReference type="PROSITE-ProRule" id="PRU01240"/>
    </source>
</evidence>
<dbReference type="PRINTS" id="PR00723">
    <property type="entry name" value="SUBTILISIN"/>
</dbReference>
<dbReference type="InterPro" id="IPR022398">
    <property type="entry name" value="Peptidase_S8_His-AS"/>
</dbReference>
<dbReference type="GO" id="GO:0004252">
    <property type="term" value="F:serine-type endopeptidase activity"/>
    <property type="evidence" value="ECO:0007669"/>
    <property type="project" value="UniProtKB-UniRule"/>
</dbReference>
<accession>A0AAU8FPV7</accession>
<protein>
    <submittedName>
        <fullName evidence="8">S8 family serine peptidase</fullName>
    </submittedName>
</protein>
<dbReference type="PROSITE" id="PS00136">
    <property type="entry name" value="SUBTILASE_ASP"/>
    <property type="match status" value="1"/>
</dbReference>
<evidence type="ECO:0000313" key="8">
    <source>
        <dbReference type="EMBL" id="XCH26628.1"/>
    </source>
</evidence>
<dbReference type="InterPro" id="IPR036852">
    <property type="entry name" value="Peptidase_S8/S53_dom_sf"/>
</dbReference>
<feature type="chain" id="PRO_5043706259" evidence="6">
    <location>
        <begin position="21"/>
        <end position="581"/>
    </location>
</feature>
<dbReference type="Pfam" id="PF00082">
    <property type="entry name" value="Peptidase_S8"/>
    <property type="match status" value="1"/>
</dbReference>
<sequence>MKKALLAALALFFFISSGYTQDLIIHRDKDQFPLWYSSTKVLVKFKDATKNNFSQPSELAHGVKEIIEGYQKDYAFLTFASKDELMSALPSLRSHENVVLAHPLLVNESGEEAAGFTDLLIVKLKKGFTEQNALDVFKKNGLEIKEVDAYQKDIYYLSGQSVMDDPNEVATKLYETGVFDFSQPNCLRFVKPAGVPNDPLYSANWGLPIVKAAAAWDVTSGCFAIKIAVIDDGVLLTHADLSGNLLPGADVTGGGTNGGVSAAGETHGTIVAGIAAATGNNGIGVAGIASNSKIIPIRGFTYNSNGTITDKDMAASFFEAVARNADVIVMSWTIANGTAYYTAINNALNNATTAGRGGKGCFIAAASGNAGSALHVQPADIQAVTMVGSSTASDTRNPDSNYGTNSTRSLDIVSPGAQVSTAVTGGYTNLPSINTTSYAAPIVAGTAALILSINSNLTNLQVKRIIAETADKVGGYTYSLGNSTKFTDLTHNNEMGFGRLNIQKAVERAAGGPITGADFICTSASYSLSAFSSLPSGSTFSWSTSNSSALSINSSGTATRLASYVGSVEIRATITIPGGFV</sequence>
<feature type="domain" description="Peptidase S8/S53" evidence="7">
    <location>
        <begin position="225"/>
        <end position="498"/>
    </location>
</feature>
<dbReference type="GO" id="GO:0016020">
    <property type="term" value="C:membrane"/>
    <property type="evidence" value="ECO:0007669"/>
    <property type="project" value="TreeGrafter"/>
</dbReference>
<dbReference type="PANTHER" id="PTHR42884:SF14">
    <property type="entry name" value="NEUROENDOCRINE CONVERTASE 1"/>
    <property type="match status" value="1"/>
</dbReference>
<organism evidence="8">
    <name type="scientific">Dyadobacter sp. 676</name>
    <dbReference type="NCBI Taxonomy" id="3088362"/>
    <lineage>
        <taxon>Bacteria</taxon>
        <taxon>Pseudomonadati</taxon>
        <taxon>Bacteroidota</taxon>
        <taxon>Cytophagia</taxon>
        <taxon>Cytophagales</taxon>
        <taxon>Spirosomataceae</taxon>
        <taxon>Dyadobacter</taxon>
    </lineage>
</organism>
<keyword evidence="3 4" id="KW-0720">Serine protease</keyword>
<name>A0AAU8FPV7_9BACT</name>
<proteinExistence type="inferred from homology"/>
<evidence type="ECO:0000259" key="7">
    <source>
        <dbReference type="Pfam" id="PF00082"/>
    </source>
</evidence>
<dbReference type="PROSITE" id="PS51892">
    <property type="entry name" value="SUBTILASE"/>
    <property type="match status" value="1"/>
</dbReference>
<dbReference type="InterPro" id="IPR023827">
    <property type="entry name" value="Peptidase_S8_Asp-AS"/>
</dbReference>
<feature type="active site" description="Charge relay system" evidence="4">
    <location>
        <position position="231"/>
    </location>
</feature>